<reference evidence="15 16" key="1">
    <citation type="submission" date="2014-04" db="EMBL/GenBank/DDBJ databases">
        <title>Draft genome sequence of Bacillus azotoformans MEV2011, a (co-) denitrifying strain unable to grow in the presence of oxygen.</title>
        <authorList>
            <person name="Nielsen M."/>
            <person name="Schreiber L."/>
            <person name="Finster K."/>
            <person name="Schramm A."/>
        </authorList>
    </citation>
    <scope>NUCLEOTIDE SEQUENCE [LARGE SCALE GENOMIC DNA]</scope>
    <source>
        <strain evidence="15 16">MEV2011</strain>
    </source>
</reference>
<proteinExistence type="inferred from homology"/>
<comment type="caution">
    <text evidence="15">The sequence shown here is derived from an EMBL/GenBank/DDBJ whole genome shotgun (WGS) entry which is preliminary data.</text>
</comment>
<dbReference type="SUPFAM" id="SSF53613">
    <property type="entry name" value="Ribokinase-like"/>
    <property type="match status" value="1"/>
</dbReference>
<dbReference type="CDD" id="cd01169">
    <property type="entry name" value="HMPP_kinase"/>
    <property type="match status" value="1"/>
</dbReference>
<gene>
    <name evidence="15" type="ORF">M670_01917</name>
</gene>
<evidence type="ECO:0000259" key="14">
    <source>
        <dbReference type="Pfam" id="PF08543"/>
    </source>
</evidence>
<dbReference type="PANTHER" id="PTHR20858">
    <property type="entry name" value="PHOSPHOMETHYLPYRIMIDINE KINASE"/>
    <property type="match status" value="1"/>
</dbReference>
<dbReference type="GO" id="GO:0009228">
    <property type="term" value="P:thiamine biosynthetic process"/>
    <property type="evidence" value="ECO:0007669"/>
    <property type="project" value="InterPro"/>
</dbReference>
<keyword evidence="4" id="KW-0479">Metal-binding</keyword>
<dbReference type="GO" id="GO:0046872">
    <property type="term" value="F:metal ion binding"/>
    <property type="evidence" value="ECO:0007669"/>
    <property type="project" value="UniProtKB-KW"/>
</dbReference>
<dbReference type="PANTHER" id="PTHR20858:SF19">
    <property type="entry name" value="PYRIDOXINE KINASE"/>
    <property type="match status" value="1"/>
</dbReference>
<keyword evidence="5" id="KW-0547">Nucleotide-binding</keyword>
<accession>A0A072NMP0</accession>
<dbReference type="PATRIC" id="fig|1348973.3.peg.1869"/>
<keyword evidence="6 15" id="KW-0418">Kinase</keyword>
<evidence type="ECO:0000256" key="3">
    <source>
        <dbReference type="ARBA" id="ARBA00022679"/>
    </source>
</evidence>
<evidence type="ECO:0000256" key="13">
    <source>
        <dbReference type="ARBA" id="ARBA00049293"/>
    </source>
</evidence>
<comment type="similarity">
    <text evidence="1">Belongs to the ThiD family.</text>
</comment>
<dbReference type="GO" id="GO:0008972">
    <property type="term" value="F:phosphomethylpyrimidine kinase activity"/>
    <property type="evidence" value="ECO:0007669"/>
    <property type="project" value="InterPro"/>
</dbReference>
<keyword evidence="7" id="KW-0067">ATP-binding</keyword>
<dbReference type="GO" id="GO:0005524">
    <property type="term" value="F:ATP binding"/>
    <property type="evidence" value="ECO:0007669"/>
    <property type="project" value="UniProtKB-KW"/>
</dbReference>
<dbReference type="EC" id="2.7.1.35" evidence="2"/>
<evidence type="ECO:0000313" key="16">
    <source>
        <dbReference type="Proteomes" id="UP000027936"/>
    </source>
</evidence>
<evidence type="ECO:0000256" key="1">
    <source>
        <dbReference type="ARBA" id="ARBA00009879"/>
    </source>
</evidence>
<dbReference type="EMBL" id="JJRY01000006">
    <property type="protein sequence ID" value="KEF38706.1"/>
    <property type="molecule type" value="Genomic_DNA"/>
</dbReference>
<evidence type="ECO:0000256" key="5">
    <source>
        <dbReference type="ARBA" id="ARBA00022741"/>
    </source>
</evidence>
<name>A0A072NMP0_SCHAZ</name>
<evidence type="ECO:0000256" key="11">
    <source>
        <dbReference type="ARBA" id="ARBA00042396"/>
    </source>
</evidence>
<organism evidence="15 16">
    <name type="scientific">Schinkia azotoformans MEV2011</name>
    <dbReference type="NCBI Taxonomy" id="1348973"/>
    <lineage>
        <taxon>Bacteria</taxon>
        <taxon>Bacillati</taxon>
        <taxon>Bacillota</taxon>
        <taxon>Bacilli</taxon>
        <taxon>Bacillales</taxon>
        <taxon>Bacillaceae</taxon>
        <taxon>Calidifontibacillus/Schinkia group</taxon>
        <taxon>Schinkia</taxon>
    </lineage>
</organism>
<evidence type="ECO:0000256" key="8">
    <source>
        <dbReference type="ARBA" id="ARBA00022842"/>
    </source>
</evidence>
<feature type="domain" description="Pyridoxamine kinase/Phosphomethylpyrimidine kinase" evidence="14">
    <location>
        <begin position="11"/>
        <end position="256"/>
    </location>
</feature>
<dbReference type="GO" id="GO:0005829">
    <property type="term" value="C:cytosol"/>
    <property type="evidence" value="ECO:0007669"/>
    <property type="project" value="TreeGrafter"/>
</dbReference>
<dbReference type="RefSeq" id="WP_035195219.1">
    <property type="nucleotide sequence ID" value="NZ_JJRY01000006.1"/>
</dbReference>
<evidence type="ECO:0000256" key="10">
    <source>
        <dbReference type="ARBA" id="ARBA00042348"/>
    </source>
</evidence>
<dbReference type="InterPro" id="IPR029056">
    <property type="entry name" value="Ribokinase-like"/>
</dbReference>
<dbReference type="AlphaFoldDB" id="A0A072NMP0"/>
<dbReference type="Pfam" id="PF08543">
    <property type="entry name" value="Phos_pyr_kin"/>
    <property type="match status" value="1"/>
</dbReference>
<dbReference type="GO" id="GO:0008478">
    <property type="term" value="F:pyridoxal kinase activity"/>
    <property type="evidence" value="ECO:0007669"/>
    <property type="project" value="UniProtKB-EC"/>
</dbReference>
<evidence type="ECO:0000256" key="9">
    <source>
        <dbReference type="ARBA" id="ARBA00042307"/>
    </source>
</evidence>
<dbReference type="Proteomes" id="UP000027936">
    <property type="component" value="Unassembled WGS sequence"/>
</dbReference>
<evidence type="ECO:0000256" key="7">
    <source>
        <dbReference type="ARBA" id="ARBA00022840"/>
    </source>
</evidence>
<dbReference type="InterPro" id="IPR013749">
    <property type="entry name" value="PM/HMP-P_kinase-1"/>
</dbReference>
<dbReference type="FunFam" id="3.40.1190.20:FF:000003">
    <property type="entry name" value="Phosphomethylpyrimidine kinase ThiD"/>
    <property type="match status" value="1"/>
</dbReference>
<sequence length="277" mass="29846">MKKTLTLAGSDTSGGAGIQADLKTFQEYGVYGMTALTSIVAMDPAASWKHNVFPISTEIVESQLKCAFSIGLDAMKTGMLGSVEIVELGAKYIDQYDLKNVVIDPVMVCKGEDEVLLPETVDACRNLLLPRALIVTPNLFEAGQLSQLGPIKTIDDMKKAARKINELGAKNVVVKGGRALNHEKAVDLFYDGMEFTLLEIEKIGTTYNHGAGCSFAAAVTANLAKEKSVFNAVLHAKEFVAAAIKHGWKLNEFVGPAMHGAYNLFPEDHLIVKSVQG</sequence>
<dbReference type="Gene3D" id="3.40.1190.20">
    <property type="match status" value="1"/>
</dbReference>
<keyword evidence="3 15" id="KW-0808">Transferase</keyword>
<dbReference type="GO" id="GO:0008902">
    <property type="term" value="F:hydroxymethylpyrimidine kinase activity"/>
    <property type="evidence" value="ECO:0007669"/>
    <property type="project" value="TreeGrafter"/>
</dbReference>
<protein>
    <recommendedName>
        <fullName evidence="2">pyridoxal kinase</fullName>
        <ecNumber evidence="2">2.7.1.35</ecNumber>
    </recommendedName>
    <alternativeName>
        <fullName evidence="10">PN/PL/PM kinase</fullName>
    </alternativeName>
    <alternativeName>
        <fullName evidence="11">Pyridoxal kinase</fullName>
    </alternativeName>
    <alternativeName>
        <fullName evidence="9">Pyridoxamine kinase</fullName>
    </alternativeName>
    <alternativeName>
        <fullName evidence="12">Vitamin B6 kinase</fullName>
    </alternativeName>
</protein>
<evidence type="ECO:0000256" key="12">
    <source>
        <dbReference type="ARBA" id="ARBA00042531"/>
    </source>
</evidence>
<evidence type="ECO:0000256" key="6">
    <source>
        <dbReference type="ARBA" id="ARBA00022777"/>
    </source>
</evidence>
<keyword evidence="8" id="KW-0460">Magnesium</keyword>
<evidence type="ECO:0000256" key="2">
    <source>
        <dbReference type="ARBA" id="ARBA00012104"/>
    </source>
</evidence>
<dbReference type="InterPro" id="IPR004399">
    <property type="entry name" value="HMP/HMP-P_kinase_dom"/>
</dbReference>
<evidence type="ECO:0000313" key="15">
    <source>
        <dbReference type="EMBL" id="KEF38706.1"/>
    </source>
</evidence>
<comment type="catalytic activity">
    <reaction evidence="13">
        <text>pyridoxal + ATP = pyridoxal 5'-phosphate + ADP + H(+)</text>
        <dbReference type="Rhea" id="RHEA:10224"/>
        <dbReference type="ChEBI" id="CHEBI:15378"/>
        <dbReference type="ChEBI" id="CHEBI:17310"/>
        <dbReference type="ChEBI" id="CHEBI:30616"/>
        <dbReference type="ChEBI" id="CHEBI:456216"/>
        <dbReference type="ChEBI" id="CHEBI:597326"/>
        <dbReference type="EC" id="2.7.1.35"/>
    </reaction>
</comment>
<dbReference type="OrthoDB" id="9810880at2"/>
<evidence type="ECO:0000256" key="4">
    <source>
        <dbReference type="ARBA" id="ARBA00022723"/>
    </source>
</evidence>
<dbReference type="NCBIfam" id="NF009077">
    <property type="entry name" value="PRK12412.1"/>
    <property type="match status" value="1"/>
</dbReference>
<dbReference type="NCBIfam" id="TIGR00097">
    <property type="entry name" value="HMP-P_kinase"/>
    <property type="match status" value="1"/>
</dbReference>